<reference evidence="2 3" key="1">
    <citation type="submission" date="2021-06" db="EMBL/GenBank/DDBJ databases">
        <title>Staphylococcus lentus K169 genome sequencing.</title>
        <authorList>
            <person name="Sundareshan S."/>
            <person name="Akhila D.S."/>
            <person name="Prachi D."/>
            <person name="Sivakumar R."/>
            <person name="Rajendhran J."/>
            <person name="Isloor S."/>
            <person name="Hegde N.R."/>
        </authorList>
    </citation>
    <scope>NUCLEOTIDE SEQUENCE [LARGE SCALE GENOMIC DNA]</scope>
    <source>
        <strain evidence="2 3">K169</strain>
    </source>
</reference>
<protein>
    <submittedName>
        <fullName evidence="2">Amidohydrolase family protein</fullName>
    </submittedName>
</protein>
<keyword evidence="3" id="KW-1185">Reference proteome</keyword>
<dbReference type="PANTHER" id="PTHR43668">
    <property type="entry name" value="ALLANTOINASE"/>
    <property type="match status" value="1"/>
</dbReference>
<dbReference type="PANTHER" id="PTHR43668:SF2">
    <property type="entry name" value="ALLANTOINASE"/>
    <property type="match status" value="1"/>
</dbReference>
<name>A0ABS6GVP0_MAMLE</name>
<evidence type="ECO:0000313" key="2">
    <source>
        <dbReference type="EMBL" id="MBU6113489.1"/>
    </source>
</evidence>
<dbReference type="Proteomes" id="UP000770161">
    <property type="component" value="Unassembled WGS sequence"/>
</dbReference>
<dbReference type="InterPro" id="IPR050138">
    <property type="entry name" value="DHOase/Allantoinase_Hydrolase"/>
</dbReference>
<sequence>MRYDVVVRGTYVSNGLQKGDIGIQDGKIVELSGYRTLSADKVIEYNDEIIFPGFIDSHVHCYSNPNEGMNRATRAAAQGGITTIIDMPYDRPEPIDTVEKFNRKIEDINQNAVVDVALWGTVAKNKGVNQVQKMIDAGAIAFKLSTFETDPQRFPSIPDHQIIDIMKITSKNDILLAFHAENEDIITNLVNQYTSEGKVEAIYHHLSRPPESESSAVSSLLDLAYWNNAKLHLVHISHPHTVDMIEKMKKIYSINVTYETCYQYLTLDTDSLKKYGVIAKCNPALRRPSEVEQLNEQLQKGDIDFITSDHAPWVKDKTEKNIFKAPSGLTGLDIMIPVMFDYLVSKKGFNEQKFSELFSSNIAERFNLVDKGKIEEGYDADFTVINPNKPWKLEKAFYQSISNQSVFNGNTIGAQIIETIVRGKTVYHDKEVTFENKGKFIPGLKGGRLSEY</sequence>
<dbReference type="RefSeq" id="WP_216683487.1">
    <property type="nucleotide sequence ID" value="NZ_JAHLZN010000007.1"/>
</dbReference>
<gene>
    <name evidence="2" type="ORF">KQ656_05940</name>
</gene>
<evidence type="ECO:0000259" key="1">
    <source>
        <dbReference type="Pfam" id="PF01979"/>
    </source>
</evidence>
<dbReference type="Pfam" id="PF01979">
    <property type="entry name" value="Amidohydro_1"/>
    <property type="match status" value="1"/>
</dbReference>
<comment type="caution">
    <text evidence="2">The sequence shown here is derived from an EMBL/GenBank/DDBJ whole genome shotgun (WGS) entry which is preliminary data.</text>
</comment>
<dbReference type="EMBL" id="JAHLZN010000007">
    <property type="protein sequence ID" value="MBU6113489.1"/>
    <property type="molecule type" value="Genomic_DNA"/>
</dbReference>
<proteinExistence type="predicted"/>
<organism evidence="2 3">
    <name type="scientific">Mammaliicoccus lentus</name>
    <name type="common">Staphylococcus lentus</name>
    <dbReference type="NCBI Taxonomy" id="42858"/>
    <lineage>
        <taxon>Bacteria</taxon>
        <taxon>Bacillati</taxon>
        <taxon>Bacillota</taxon>
        <taxon>Bacilli</taxon>
        <taxon>Bacillales</taxon>
        <taxon>Staphylococcaceae</taxon>
        <taxon>Mammaliicoccus</taxon>
    </lineage>
</organism>
<feature type="domain" description="Amidohydrolase-related" evidence="1">
    <location>
        <begin position="49"/>
        <end position="426"/>
    </location>
</feature>
<dbReference type="InterPro" id="IPR006680">
    <property type="entry name" value="Amidohydro-rel"/>
</dbReference>
<accession>A0ABS6GVP0</accession>
<evidence type="ECO:0000313" key="3">
    <source>
        <dbReference type="Proteomes" id="UP000770161"/>
    </source>
</evidence>